<keyword evidence="3" id="KW-1185">Reference proteome</keyword>
<gene>
    <name evidence="2" type="ORF">B0I36DRAFT_356327</name>
</gene>
<dbReference type="Proteomes" id="UP000756346">
    <property type="component" value="Unassembled WGS sequence"/>
</dbReference>
<proteinExistence type="predicted"/>
<organism evidence="2 3">
    <name type="scientific">Microdochium trichocladiopsis</name>
    <dbReference type="NCBI Taxonomy" id="1682393"/>
    <lineage>
        <taxon>Eukaryota</taxon>
        <taxon>Fungi</taxon>
        <taxon>Dikarya</taxon>
        <taxon>Ascomycota</taxon>
        <taxon>Pezizomycotina</taxon>
        <taxon>Sordariomycetes</taxon>
        <taxon>Xylariomycetidae</taxon>
        <taxon>Xylariales</taxon>
        <taxon>Microdochiaceae</taxon>
        <taxon>Microdochium</taxon>
    </lineage>
</organism>
<accession>A0A9P9BFK9</accession>
<dbReference type="AlphaFoldDB" id="A0A9P9BFK9"/>
<dbReference type="RefSeq" id="XP_046004631.1">
    <property type="nucleotide sequence ID" value="XM_046157608.1"/>
</dbReference>
<protein>
    <submittedName>
        <fullName evidence="2">Uncharacterized protein</fullName>
    </submittedName>
</protein>
<name>A0A9P9BFK9_9PEZI</name>
<feature type="region of interest" description="Disordered" evidence="1">
    <location>
        <begin position="1"/>
        <end position="20"/>
    </location>
</feature>
<dbReference type="EMBL" id="JAGTJQ010000015">
    <property type="protein sequence ID" value="KAH7012255.1"/>
    <property type="molecule type" value="Genomic_DNA"/>
</dbReference>
<comment type="caution">
    <text evidence="2">The sequence shown here is derived from an EMBL/GenBank/DDBJ whole genome shotgun (WGS) entry which is preliminary data.</text>
</comment>
<evidence type="ECO:0000256" key="1">
    <source>
        <dbReference type="SAM" id="MobiDB-lite"/>
    </source>
</evidence>
<sequence length="105" mass="11860">MLQAAAINAHGEERIGEASVSQRTIAGERKIELVKELEHTTAEIHHSHQRYNRAEAEKRMIEEGRAKVANLPDSEFWIGTATEINKTEATDQDGERRAFDTKGIY</sequence>
<dbReference type="GeneID" id="70187154"/>
<reference evidence="2" key="1">
    <citation type="journal article" date="2021" name="Nat. Commun.">
        <title>Genetic determinants of endophytism in the Arabidopsis root mycobiome.</title>
        <authorList>
            <person name="Mesny F."/>
            <person name="Miyauchi S."/>
            <person name="Thiergart T."/>
            <person name="Pickel B."/>
            <person name="Atanasova L."/>
            <person name="Karlsson M."/>
            <person name="Huettel B."/>
            <person name="Barry K.W."/>
            <person name="Haridas S."/>
            <person name="Chen C."/>
            <person name="Bauer D."/>
            <person name="Andreopoulos W."/>
            <person name="Pangilinan J."/>
            <person name="LaButti K."/>
            <person name="Riley R."/>
            <person name="Lipzen A."/>
            <person name="Clum A."/>
            <person name="Drula E."/>
            <person name="Henrissat B."/>
            <person name="Kohler A."/>
            <person name="Grigoriev I.V."/>
            <person name="Martin F.M."/>
            <person name="Hacquard S."/>
        </authorList>
    </citation>
    <scope>NUCLEOTIDE SEQUENCE</scope>
    <source>
        <strain evidence="2">MPI-CAGE-CH-0230</strain>
    </source>
</reference>
<evidence type="ECO:0000313" key="2">
    <source>
        <dbReference type="EMBL" id="KAH7012255.1"/>
    </source>
</evidence>
<evidence type="ECO:0000313" key="3">
    <source>
        <dbReference type="Proteomes" id="UP000756346"/>
    </source>
</evidence>